<organism evidence="8 9">
    <name type="scientific">Caproicibacterium amylolyticum</name>
    <dbReference type="NCBI Taxonomy" id="2766537"/>
    <lineage>
        <taxon>Bacteria</taxon>
        <taxon>Bacillati</taxon>
        <taxon>Bacillota</taxon>
        <taxon>Clostridia</taxon>
        <taxon>Eubacteriales</taxon>
        <taxon>Oscillospiraceae</taxon>
        <taxon>Caproicibacterium</taxon>
    </lineage>
</organism>
<keyword evidence="9" id="KW-1185">Reference proteome</keyword>
<comment type="similarity">
    <text evidence="2">Belongs to the NlpA lipoprotein family.</text>
</comment>
<dbReference type="RefSeq" id="WP_212506626.1">
    <property type="nucleotide sequence ID" value="NZ_CP060696.1"/>
</dbReference>
<keyword evidence="5" id="KW-0564">Palmitate</keyword>
<evidence type="ECO:0000256" key="2">
    <source>
        <dbReference type="ARBA" id="ARBA00008973"/>
    </source>
</evidence>
<evidence type="ECO:0000256" key="3">
    <source>
        <dbReference type="ARBA" id="ARBA00022729"/>
    </source>
</evidence>
<dbReference type="EMBL" id="CP060696">
    <property type="protein sequence ID" value="QNO17554.1"/>
    <property type="molecule type" value="Genomic_DNA"/>
</dbReference>
<feature type="signal peptide" evidence="7">
    <location>
        <begin position="1"/>
        <end position="22"/>
    </location>
</feature>
<gene>
    <name evidence="8" type="ORF">H6X83_11525</name>
</gene>
<dbReference type="PROSITE" id="PS51257">
    <property type="entry name" value="PROKAR_LIPOPROTEIN"/>
    <property type="match status" value="1"/>
</dbReference>
<dbReference type="PANTHER" id="PTHR30429:SF0">
    <property type="entry name" value="METHIONINE-BINDING LIPOPROTEIN METQ"/>
    <property type="match status" value="1"/>
</dbReference>
<reference evidence="8 9" key="1">
    <citation type="submission" date="2020-08" db="EMBL/GenBank/DDBJ databases">
        <authorList>
            <person name="Ren C."/>
            <person name="Gu Y."/>
            <person name="Xu Y."/>
        </authorList>
    </citation>
    <scope>NUCLEOTIDE SEQUENCE [LARGE SCALE GENOMIC DNA]</scope>
    <source>
        <strain evidence="8 9">LBM18003</strain>
    </source>
</reference>
<dbReference type="InterPro" id="IPR004872">
    <property type="entry name" value="Lipoprotein_NlpA"/>
</dbReference>
<dbReference type="GO" id="GO:0016020">
    <property type="term" value="C:membrane"/>
    <property type="evidence" value="ECO:0007669"/>
    <property type="project" value="UniProtKB-SubCell"/>
</dbReference>
<evidence type="ECO:0000256" key="6">
    <source>
        <dbReference type="ARBA" id="ARBA00023288"/>
    </source>
</evidence>
<evidence type="ECO:0000256" key="4">
    <source>
        <dbReference type="ARBA" id="ARBA00023136"/>
    </source>
</evidence>
<keyword evidence="4" id="KW-0472">Membrane</keyword>
<name>A0A7G9WFU2_9FIRM</name>
<dbReference type="KEGG" id="caml:H6X83_11525"/>
<evidence type="ECO:0000256" key="1">
    <source>
        <dbReference type="ARBA" id="ARBA00004635"/>
    </source>
</evidence>
<keyword evidence="3 7" id="KW-0732">Signal</keyword>
<accession>A0A7G9WFU2</accession>
<evidence type="ECO:0000313" key="8">
    <source>
        <dbReference type="EMBL" id="QNO17554.1"/>
    </source>
</evidence>
<evidence type="ECO:0000256" key="7">
    <source>
        <dbReference type="SAM" id="SignalP"/>
    </source>
</evidence>
<dbReference type="Proteomes" id="UP000516046">
    <property type="component" value="Chromosome"/>
</dbReference>
<evidence type="ECO:0000313" key="9">
    <source>
        <dbReference type="Proteomes" id="UP000516046"/>
    </source>
</evidence>
<evidence type="ECO:0000256" key="5">
    <source>
        <dbReference type="ARBA" id="ARBA00023139"/>
    </source>
</evidence>
<dbReference type="SUPFAM" id="SSF53850">
    <property type="entry name" value="Periplasmic binding protein-like II"/>
    <property type="match status" value="1"/>
</dbReference>
<dbReference type="Pfam" id="PF03180">
    <property type="entry name" value="Lipoprotein_9"/>
    <property type="match status" value="1"/>
</dbReference>
<proteinExistence type="inferred from homology"/>
<sequence length="288" mass="30968">MKKNLTIRKVTALGLAALFASASLTGCGSSASTASGSAASAAPAKKELKFSKSQGPYSELFQKGIQPILEKKGYKITAVDMSDLSQADSALNDGEVDFNVEQHVAYMNNFNKTQNGHLAAVTPIPTVPAGIYPGSKSALNQIADGAKVAVPNDASNTARAYVLLQKAGWIKLKDGTQPTKATQDDIAENPHHIQFTEMKSLNIPSVRTDFDFIVITGSIVYNAKIDPSTALLKEDILPDLMLHLVVKDSDKDSQWAKDIAAAYQSAEFKTYLDKNNNGLWTAPDYSKK</sequence>
<dbReference type="Gene3D" id="3.40.190.10">
    <property type="entry name" value="Periplasmic binding protein-like II"/>
    <property type="match status" value="2"/>
</dbReference>
<dbReference type="AlphaFoldDB" id="A0A7G9WFU2"/>
<dbReference type="PANTHER" id="PTHR30429">
    <property type="entry name" value="D-METHIONINE-BINDING LIPOPROTEIN METQ"/>
    <property type="match status" value="1"/>
</dbReference>
<protein>
    <submittedName>
        <fullName evidence="8">Metal ABC transporter substrate-binding protein</fullName>
    </submittedName>
</protein>
<keyword evidence="6" id="KW-0449">Lipoprotein</keyword>
<comment type="subcellular location">
    <subcellularLocation>
        <location evidence="1">Membrane</location>
        <topology evidence="1">Lipid-anchor</topology>
    </subcellularLocation>
</comment>
<feature type="chain" id="PRO_5038424156" evidence="7">
    <location>
        <begin position="23"/>
        <end position="288"/>
    </location>
</feature>